<dbReference type="InterPro" id="IPR000064">
    <property type="entry name" value="NLP_P60_dom"/>
</dbReference>
<keyword evidence="2" id="KW-0645">Protease</keyword>
<evidence type="ECO:0000256" key="2">
    <source>
        <dbReference type="ARBA" id="ARBA00022670"/>
    </source>
</evidence>
<dbReference type="Pfam" id="PF00877">
    <property type="entry name" value="NLPC_P60"/>
    <property type="match status" value="1"/>
</dbReference>
<dbReference type="Pfam" id="PF18348">
    <property type="entry name" value="SH3_16"/>
    <property type="match status" value="1"/>
</dbReference>
<dbReference type="RefSeq" id="WP_101644690.1">
    <property type="nucleotide sequence ID" value="NZ_PGUY01000057.1"/>
</dbReference>
<dbReference type="InterPro" id="IPR057812">
    <property type="entry name" value="SH3_YKFC_2nd"/>
</dbReference>
<evidence type="ECO:0000256" key="4">
    <source>
        <dbReference type="ARBA" id="ARBA00022807"/>
    </source>
</evidence>
<reference evidence="6 7" key="1">
    <citation type="submission" date="2017-11" db="EMBL/GenBank/DDBJ databases">
        <title>Comparitive Functional Genomics of Dry Heat Resistant strains isolated from the Viking Spacecraft.</title>
        <authorList>
            <person name="Seuylemezian A."/>
            <person name="Cooper K."/>
            <person name="Vaishampayan P."/>
        </authorList>
    </citation>
    <scope>NUCLEOTIDE SEQUENCE [LARGE SCALE GENOMIC DNA]</scope>
    <source>
        <strain evidence="6 7">V1-29</strain>
    </source>
</reference>
<evidence type="ECO:0000313" key="7">
    <source>
        <dbReference type="Proteomes" id="UP000234748"/>
    </source>
</evidence>
<dbReference type="PROSITE" id="PS51935">
    <property type="entry name" value="NLPC_P60"/>
    <property type="match status" value="1"/>
</dbReference>
<dbReference type="SUPFAM" id="SSF54001">
    <property type="entry name" value="Cysteine proteinases"/>
    <property type="match status" value="1"/>
</dbReference>
<dbReference type="Proteomes" id="UP000234748">
    <property type="component" value="Unassembled WGS sequence"/>
</dbReference>
<comment type="similarity">
    <text evidence="1">Belongs to the peptidase C40 family.</text>
</comment>
<comment type="caution">
    <text evidence="6">The sequence shown here is derived from an EMBL/GenBank/DDBJ whole genome shotgun (WGS) entry which is preliminary data.</text>
</comment>
<dbReference type="PANTHER" id="PTHR47053">
    <property type="entry name" value="MUREIN DD-ENDOPEPTIDASE MEPH-RELATED"/>
    <property type="match status" value="1"/>
</dbReference>
<dbReference type="InterPro" id="IPR051202">
    <property type="entry name" value="Peptidase_C40"/>
</dbReference>
<dbReference type="OrthoDB" id="9813368at2"/>
<dbReference type="Pfam" id="PF23795">
    <property type="entry name" value="SH3_YKFC_2nd"/>
    <property type="match status" value="1"/>
</dbReference>
<accession>A0A2N5M2F8</accession>
<dbReference type="Gene3D" id="2.30.30.40">
    <property type="entry name" value="SH3 Domains"/>
    <property type="match status" value="1"/>
</dbReference>
<keyword evidence="7" id="KW-1185">Reference proteome</keyword>
<protein>
    <submittedName>
        <fullName evidence="6">Peptidase</fullName>
    </submittedName>
</protein>
<dbReference type="EMBL" id="PGUY01000057">
    <property type="protein sequence ID" value="PLT28564.1"/>
    <property type="molecule type" value="Genomic_DNA"/>
</dbReference>
<evidence type="ECO:0000256" key="1">
    <source>
        <dbReference type="ARBA" id="ARBA00007074"/>
    </source>
</evidence>
<keyword evidence="4" id="KW-0788">Thiol protease</keyword>
<dbReference type="GO" id="GO:0008234">
    <property type="term" value="F:cysteine-type peptidase activity"/>
    <property type="evidence" value="ECO:0007669"/>
    <property type="project" value="UniProtKB-KW"/>
</dbReference>
<proteinExistence type="inferred from homology"/>
<sequence length="305" mass="33458">MNKWVVNVPVATVWTSYDSARDLDIKAVKNPVDIQDWLKGLTYETSLELCNKNLVQTQVLLGEEVLVTEEKEGWSHVICLSQPSSKDVRGYPGWIPTEQLIQNQNWSLNDSPIAVIHSKKAMLTTDTGGNLEICFQTVLPFTSAENGRVRVDIPEGTGVLSEKDVTIFDSVSSIPKGNGEGIAAAGERFVGLPYLWGGVSSFGYDCSGFSYTMCKANGYTIPRDAHDQLQTGAAADLNSLRRGDLLYFAYEEGKGSIHHVGIYYGNGKLLHSPKTGNNIEIIPLAGTIYEKEICAARRYGAETEE</sequence>
<dbReference type="AlphaFoldDB" id="A0A2N5M2F8"/>
<feature type="domain" description="NlpC/P60" evidence="5">
    <location>
        <begin position="176"/>
        <end position="300"/>
    </location>
</feature>
<name>A0A2N5M2F8_9BACI</name>
<dbReference type="Gene3D" id="3.90.1720.10">
    <property type="entry name" value="endopeptidase domain like (from Nostoc punctiforme)"/>
    <property type="match status" value="1"/>
</dbReference>
<dbReference type="GO" id="GO:0006508">
    <property type="term" value="P:proteolysis"/>
    <property type="evidence" value="ECO:0007669"/>
    <property type="project" value="UniProtKB-KW"/>
</dbReference>
<gene>
    <name evidence="6" type="ORF">CUU66_17935</name>
</gene>
<dbReference type="PANTHER" id="PTHR47053:SF3">
    <property type="entry name" value="GAMMA-D-GLUTAMYL-L-LYSINE DIPEPTIDYL-PEPTIDASE"/>
    <property type="match status" value="1"/>
</dbReference>
<evidence type="ECO:0000313" key="6">
    <source>
        <dbReference type="EMBL" id="PLT28564.1"/>
    </source>
</evidence>
<dbReference type="InterPro" id="IPR038765">
    <property type="entry name" value="Papain-like_cys_pep_sf"/>
</dbReference>
<evidence type="ECO:0000259" key="5">
    <source>
        <dbReference type="PROSITE" id="PS51935"/>
    </source>
</evidence>
<keyword evidence="3" id="KW-0378">Hydrolase</keyword>
<dbReference type="InterPro" id="IPR041382">
    <property type="entry name" value="SH3_16"/>
</dbReference>
<organism evidence="6 7">
    <name type="scientific">Peribacillus deserti</name>
    <dbReference type="NCBI Taxonomy" id="673318"/>
    <lineage>
        <taxon>Bacteria</taxon>
        <taxon>Bacillati</taxon>
        <taxon>Bacillota</taxon>
        <taxon>Bacilli</taxon>
        <taxon>Bacillales</taxon>
        <taxon>Bacillaceae</taxon>
        <taxon>Peribacillus</taxon>
    </lineage>
</organism>
<evidence type="ECO:0000256" key="3">
    <source>
        <dbReference type="ARBA" id="ARBA00022801"/>
    </source>
</evidence>